<evidence type="ECO:0000313" key="2">
    <source>
        <dbReference type="Proteomes" id="UP000282529"/>
    </source>
</evidence>
<name>A0A3N9P513_9BACL</name>
<accession>A0A3N9P513</accession>
<dbReference type="Pfam" id="PF11772">
    <property type="entry name" value="EpuA"/>
    <property type="match status" value="1"/>
</dbReference>
<organism evidence="1 2">
    <name type="scientific">Paenibacillus rhizophilus</name>
    <dbReference type="NCBI Taxonomy" id="1850366"/>
    <lineage>
        <taxon>Bacteria</taxon>
        <taxon>Bacillati</taxon>
        <taxon>Bacillota</taxon>
        <taxon>Bacilli</taxon>
        <taxon>Bacillales</taxon>
        <taxon>Paenibacillaceae</taxon>
        <taxon>Paenibacillus</taxon>
    </lineage>
</organism>
<protein>
    <submittedName>
        <fullName evidence="1">DNA-directed RNA polymerase subunit beta</fullName>
    </submittedName>
</protein>
<comment type="caution">
    <text evidence="1">The sequence shown here is derived from an EMBL/GenBank/DDBJ whole genome shotgun (WGS) entry which is preliminary data.</text>
</comment>
<dbReference type="GO" id="GO:0000428">
    <property type="term" value="C:DNA-directed RNA polymerase complex"/>
    <property type="evidence" value="ECO:0007669"/>
    <property type="project" value="UniProtKB-KW"/>
</dbReference>
<dbReference type="EMBL" id="RQPI01000009">
    <property type="protein sequence ID" value="RQW10417.1"/>
    <property type="molecule type" value="Genomic_DNA"/>
</dbReference>
<gene>
    <name evidence="1" type="ORF">EH198_16220</name>
</gene>
<keyword evidence="2" id="KW-1185">Reference proteome</keyword>
<dbReference type="InterPro" id="IPR024596">
    <property type="entry name" value="RNApol_su_b/EpuA"/>
</dbReference>
<sequence length="66" mass="7566">MTEDNAPIKRKRSKWKIIQWFLIPLLLLLALGGGLAAGYVVLGNKELSDVFHWSTWKHVYDLVFAP</sequence>
<evidence type="ECO:0000313" key="1">
    <source>
        <dbReference type="EMBL" id="RQW10417.1"/>
    </source>
</evidence>
<dbReference type="AlphaFoldDB" id="A0A3N9P513"/>
<dbReference type="Proteomes" id="UP000282529">
    <property type="component" value="Unassembled WGS sequence"/>
</dbReference>
<proteinExistence type="predicted"/>
<reference evidence="1 2" key="1">
    <citation type="submission" date="2018-11" db="EMBL/GenBank/DDBJ databases">
        <title>Genome sequence of strain 7197.</title>
        <authorList>
            <person name="Gao J."/>
            <person name="Sun J."/>
        </authorList>
    </citation>
    <scope>NUCLEOTIDE SEQUENCE [LARGE SCALE GENOMIC DNA]</scope>
    <source>
        <strain evidence="1 2">7197</strain>
    </source>
</reference>
<keyword evidence="1" id="KW-0804">Transcription</keyword>
<keyword evidence="1" id="KW-0240">DNA-directed RNA polymerase</keyword>